<proteinExistence type="predicted"/>
<dbReference type="EMBL" id="CP108253">
    <property type="protein sequence ID" value="WTU42243.1"/>
    <property type="molecule type" value="Genomic_DNA"/>
</dbReference>
<name>A0AAU2H3T0_9ACTN</name>
<accession>A0AAU2H3T0</accession>
<reference evidence="1" key="1">
    <citation type="submission" date="2022-10" db="EMBL/GenBank/DDBJ databases">
        <title>The complete genomes of actinobacterial strains from the NBC collection.</title>
        <authorList>
            <person name="Joergensen T.S."/>
            <person name="Alvarez Arevalo M."/>
            <person name="Sterndorff E.B."/>
            <person name="Faurdal D."/>
            <person name="Vuksanovic O."/>
            <person name="Mourched A.-S."/>
            <person name="Charusanti P."/>
            <person name="Shaw S."/>
            <person name="Blin K."/>
            <person name="Weber T."/>
        </authorList>
    </citation>
    <scope>NUCLEOTIDE SEQUENCE</scope>
    <source>
        <strain evidence="1">NBC_00060</strain>
    </source>
</reference>
<protein>
    <submittedName>
        <fullName evidence="1">Uncharacterized protein</fullName>
    </submittedName>
</protein>
<dbReference type="AlphaFoldDB" id="A0AAU2H3T0"/>
<sequence length="91" mass="9674">MEEHPAFAGSDLHVAELKATVARYEELRSTTRLGTAAVTMAGSRLRAIIMAKQLISAEPSELLEAAYAEATIILGLLDDLAEALADFDGEA</sequence>
<organism evidence="1">
    <name type="scientific">Streptomyces sp. NBC_00060</name>
    <dbReference type="NCBI Taxonomy" id="2975636"/>
    <lineage>
        <taxon>Bacteria</taxon>
        <taxon>Bacillati</taxon>
        <taxon>Actinomycetota</taxon>
        <taxon>Actinomycetes</taxon>
        <taxon>Kitasatosporales</taxon>
        <taxon>Streptomycetaceae</taxon>
        <taxon>Streptomyces</taxon>
    </lineage>
</organism>
<gene>
    <name evidence="1" type="ORF">OHV25_23030</name>
</gene>
<evidence type="ECO:0000313" key="1">
    <source>
        <dbReference type="EMBL" id="WTU42243.1"/>
    </source>
</evidence>